<protein>
    <submittedName>
        <fullName evidence="1">L-2-amino-thiazoline-4-carboxylic acid hydrolase</fullName>
    </submittedName>
</protein>
<proteinExistence type="predicted"/>
<evidence type="ECO:0000313" key="2">
    <source>
        <dbReference type="Proteomes" id="UP000611629"/>
    </source>
</evidence>
<gene>
    <name evidence="1" type="ORF">HZF24_04390</name>
</gene>
<organism evidence="1 2">
    <name type="scientific">Sedimentibacter hydroxybenzoicus DSM 7310</name>
    <dbReference type="NCBI Taxonomy" id="1123245"/>
    <lineage>
        <taxon>Bacteria</taxon>
        <taxon>Bacillati</taxon>
        <taxon>Bacillota</taxon>
        <taxon>Tissierellia</taxon>
        <taxon>Sedimentibacter</taxon>
    </lineage>
</organism>
<dbReference type="AlphaFoldDB" id="A0A974GVI3"/>
<accession>A0A974GVI3</accession>
<dbReference type="InterPro" id="IPR026002">
    <property type="entry name" value="ATC_hydrolase-like"/>
</dbReference>
<sequence length="156" mass="17880">MSDNITQSAVKQISNHMALLYYYLTKEMIDDFGDDAKKTIEKAIIKFGRERGRNIAEKVKAAGEELTIENLDKYYDIPIAAGWSPNRIYEKDCKYNTTESCTFADVWMKKDWAEVGHIYCMVDTAIREGYSEHVIYTPGKNILKGDDCCTSVTTYE</sequence>
<dbReference type="RefSeq" id="WP_179237053.1">
    <property type="nucleotide sequence ID" value="NZ_JACBNQ010000002.1"/>
</dbReference>
<name>A0A974GVI3_SEDHY</name>
<dbReference type="GO" id="GO:0016787">
    <property type="term" value="F:hydrolase activity"/>
    <property type="evidence" value="ECO:0007669"/>
    <property type="project" value="UniProtKB-KW"/>
</dbReference>
<evidence type="ECO:0000313" key="1">
    <source>
        <dbReference type="EMBL" id="NYB73374.1"/>
    </source>
</evidence>
<dbReference type="EMBL" id="JACBNQ010000002">
    <property type="protein sequence ID" value="NYB73374.1"/>
    <property type="molecule type" value="Genomic_DNA"/>
</dbReference>
<reference evidence="1" key="1">
    <citation type="submission" date="2020-07" db="EMBL/GenBank/DDBJ databases">
        <title>Genomic analysis of a strain of Sedimentibacter Hydroxybenzoicus DSM7310.</title>
        <authorList>
            <person name="Ma S."/>
        </authorList>
    </citation>
    <scope>NUCLEOTIDE SEQUENCE</scope>
    <source>
        <strain evidence="1">DSM 7310</strain>
    </source>
</reference>
<keyword evidence="2" id="KW-1185">Reference proteome</keyword>
<dbReference type="Proteomes" id="UP000611629">
    <property type="component" value="Unassembled WGS sequence"/>
</dbReference>
<dbReference type="Pfam" id="PF14196">
    <property type="entry name" value="ATC_hydrolase"/>
    <property type="match status" value="1"/>
</dbReference>
<comment type="caution">
    <text evidence="1">The sequence shown here is derived from an EMBL/GenBank/DDBJ whole genome shotgun (WGS) entry which is preliminary data.</text>
</comment>
<keyword evidence="1" id="KW-0378">Hydrolase</keyword>